<organism evidence="2 3">
    <name type="scientific">Ktedonospora formicarum</name>
    <dbReference type="NCBI Taxonomy" id="2778364"/>
    <lineage>
        <taxon>Bacteria</taxon>
        <taxon>Bacillati</taxon>
        <taxon>Chloroflexota</taxon>
        <taxon>Ktedonobacteria</taxon>
        <taxon>Ktedonobacterales</taxon>
        <taxon>Ktedonobacteraceae</taxon>
        <taxon>Ktedonospora</taxon>
    </lineage>
</organism>
<gene>
    <name evidence="2" type="ORF">KSX_05750</name>
</gene>
<comment type="caution">
    <text evidence="2">The sequence shown here is derived from an EMBL/GenBank/DDBJ whole genome shotgun (WGS) entry which is preliminary data.</text>
</comment>
<keyword evidence="2" id="KW-0378">Hydrolase</keyword>
<keyword evidence="3" id="KW-1185">Reference proteome</keyword>
<dbReference type="Gene3D" id="3.40.50.1820">
    <property type="entry name" value="alpha/beta hydrolase"/>
    <property type="match status" value="1"/>
</dbReference>
<dbReference type="EMBL" id="BNJF01000001">
    <property type="protein sequence ID" value="GHO42412.1"/>
    <property type="molecule type" value="Genomic_DNA"/>
</dbReference>
<dbReference type="GO" id="GO:0016787">
    <property type="term" value="F:hydrolase activity"/>
    <property type="evidence" value="ECO:0007669"/>
    <property type="project" value="UniProtKB-KW"/>
</dbReference>
<dbReference type="PANTHER" id="PTHR43689:SF8">
    <property type="entry name" value="ALPHA_BETA-HYDROLASES SUPERFAMILY PROTEIN"/>
    <property type="match status" value="1"/>
</dbReference>
<evidence type="ECO:0000313" key="3">
    <source>
        <dbReference type="Proteomes" id="UP000612362"/>
    </source>
</evidence>
<accession>A0A8J3HXE1</accession>
<dbReference type="InterPro" id="IPR000073">
    <property type="entry name" value="AB_hydrolase_1"/>
</dbReference>
<name>A0A8J3HXE1_9CHLR</name>
<dbReference type="PANTHER" id="PTHR43689">
    <property type="entry name" value="HYDROLASE"/>
    <property type="match status" value="1"/>
</dbReference>
<dbReference type="PRINTS" id="PR00111">
    <property type="entry name" value="ABHYDROLASE"/>
</dbReference>
<sequence length="285" mass="31663">MQNTASQAIWLEIDGMHLHCLTAGENGSPVVLLHGAGLDSAALSWGEVMGPLSAHHCVFAFDLPGYGQSSRPDLTYTIEFFVAVLKKALDMLGLDKVSLVGLSQGGAIALGLTLDEPQRIDKLVLVDPYGIQDKLAAHNLSYCYVHLPFLDAFSYWLVGRSRSLVRWTLLAGLIYNPDHLSDELVEQVYQAAQEPKAGRAFISMQRSEVRWSGLRSNFTARLHEILAPTLLIHGAQDQAVPLIYAERAHELIPHSQLSIMQECKHWPQREDPEEFNRIVGNFLAE</sequence>
<feature type="domain" description="AB hydrolase-1" evidence="1">
    <location>
        <begin position="29"/>
        <end position="271"/>
    </location>
</feature>
<dbReference type="InterPro" id="IPR029058">
    <property type="entry name" value="AB_hydrolase_fold"/>
</dbReference>
<dbReference type="AlphaFoldDB" id="A0A8J3HXE1"/>
<protein>
    <submittedName>
        <fullName evidence="2">Alpha/beta hydrolase</fullName>
    </submittedName>
</protein>
<dbReference type="Pfam" id="PF00561">
    <property type="entry name" value="Abhydrolase_1"/>
    <property type="match status" value="1"/>
</dbReference>
<dbReference type="SUPFAM" id="SSF53474">
    <property type="entry name" value="alpha/beta-Hydrolases"/>
    <property type="match status" value="1"/>
</dbReference>
<proteinExistence type="predicted"/>
<dbReference type="Proteomes" id="UP000612362">
    <property type="component" value="Unassembled WGS sequence"/>
</dbReference>
<evidence type="ECO:0000259" key="1">
    <source>
        <dbReference type="Pfam" id="PF00561"/>
    </source>
</evidence>
<dbReference type="RefSeq" id="WP_220191954.1">
    <property type="nucleotide sequence ID" value="NZ_BNJF01000001.1"/>
</dbReference>
<reference evidence="2" key="1">
    <citation type="submission" date="2020-10" db="EMBL/GenBank/DDBJ databases">
        <title>Taxonomic study of unclassified bacteria belonging to the class Ktedonobacteria.</title>
        <authorList>
            <person name="Yabe S."/>
            <person name="Wang C.M."/>
            <person name="Zheng Y."/>
            <person name="Sakai Y."/>
            <person name="Cavaletti L."/>
            <person name="Monciardini P."/>
            <person name="Donadio S."/>
        </authorList>
    </citation>
    <scope>NUCLEOTIDE SEQUENCE</scope>
    <source>
        <strain evidence="2">SOSP1-1</strain>
    </source>
</reference>
<evidence type="ECO:0000313" key="2">
    <source>
        <dbReference type="EMBL" id="GHO42412.1"/>
    </source>
</evidence>